<feature type="domain" description="Response regulatory" evidence="3">
    <location>
        <begin position="8"/>
        <end position="139"/>
    </location>
</feature>
<dbReference type="PROSITE" id="PS50110">
    <property type="entry name" value="RESPONSE_REGULATORY"/>
    <property type="match status" value="1"/>
</dbReference>
<evidence type="ECO:0000259" key="3">
    <source>
        <dbReference type="PROSITE" id="PS50110"/>
    </source>
</evidence>
<dbReference type="SMART" id="SM00448">
    <property type="entry name" value="REC"/>
    <property type="match status" value="1"/>
</dbReference>
<name>A0A6M0CHB5_9FLAO</name>
<dbReference type="Proteomes" id="UP000474296">
    <property type="component" value="Unassembled WGS sequence"/>
</dbReference>
<dbReference type="InterPro" id="IPR011006">
    <property type="entry name" value="CheY-like_superfamily"/>
</dbReference>
<organism evidence="4 5">
    <name type="scientific">Spongiivirga citrea</name>
    <dbReference type="NCBI Taxonomy" id="1481457"/>
    <lineage>
        <taxon>Bacteria</taxon>
        <taxon>Pseudomonadati</taxon>
        <taxon>Bacteroidota</taxon>
        <taxon>Flavobacteriia</taxon>
        <taxon>Flavobacteriales</taxon>
        <taxon>Flavobacteriaceae</taxon>
        <taxon>Spongiivirga</taxon>
    </lineage>
</organism>
<dbReference type="PANTHER" id="PTHR43214">
    <property type="entry name" value="TWO-COMPONENT RESPONSE REGULATOR"/>
    <property type="match status" value="1"/>
</dbReference>
<evidence type="ECO:0000256" key="2">
    <source>
        <dbReference type="PROSITE-ProRule" id="PRU00169"/>
    </source>
</evidence>
<dbReference type="SUPFAM" id="SSF52172">
    <property type="entry name" value="CheY-like"/>
    <property type="match status" value="1"/>
</dbReference>
<dbReference type="Gene3D" id="3.40.50.2300">
    <property type="match status" value="1"/>
</dbReference>
<dbReference type="InterPro" id="IPR039420">
    <property type="entry name" value="WalR-like"/>
</dbReference>
<sequence>MEMNNNIKILIVDDHPMIIEGYKNSLLNREADGYNLLIESANDCDLAVNKITASITSPQPFKVLFVDINLPPSANGEFLSGEDIAKFAKLKIPNSKVVILTMHGEDQRIGLILKNVDPDGLLIKTDVGAKEFVDAFRSVLKDEPYYSASVMKHLRRRIQYDFELDIKNQKILEYLSKGIPTSDITDMVGLSRRAVVYRKGQLKQQFGITDASDAELIEKAKSLGFV</sequence>
<keyword evidence="2" id="KW-0597">Phosphoprotein</keyword>
<feature type="modified residue" description="4-aspartylphosphate" evidence="2">
    <location>
        <position position="67"/>
    </location>
</feature>
<evidence type="ECO:0000256" key="1">
    <source>
        <dbReference type="ARBA" id="ARBA00023125"/>
    </source>
</evidence>
<dbReference type="InterPro" id="IPR001789">
    <property type="entry name" value="Sig_transdc_resp-reg_receiver"/>
</dbReference>
<reference evidence="4 5" key="1">
    <citation type="submission" date="2020-01" db="EMBL/GenBank/DDBJ databases">
        <title>Spongiivirga citrea KCTC 32990T.</title>
        <authorList>
            <person name="Wang G."/>
        </authorList>
    </citation>
    <scope>NUCLEOTIDE SEQUENCE [LARGE SCALE GENOMIC DNA]</scope>
    <source>
        <strain evidence="4 5">KCTC 32990</strain>
    </source>
</reference>
<keyword evidence="1 4" id="KW-0238">DNA-binding</keyword>
<keyword evidence="5" id="KW-1185">Reference proteome</keyword>
<dbReference type="GO" id="GO:0000160">
    <property type="term" value="P:phosphorelay signal transduction system"/>
    <property type="evidence" value="ECO:0007669"/>
    <property type="project" value="InterPro"/>
</dbReference>
<evidence type="ECO:0000313" key="5">
    <source>
        <dbReference type="Proteomes" id="UP000474296"/>
    </source>
</evidence>
<protein>
    <submittedName>
        <fullName evidence="4">DNA-binding response regulator</fullName>
    </submittedName>
</protein>
<dbReference type="RefSeq" id="WP_204263101.1">
    <property type="nucleotide sequence ID" value="NZ_JAABOQ010000003.1"/>
</dbReference>
<dbReference type="EMBL" id="JAABOQ010000003">
    <property type="protein sequence ID" value="NER16902.1"/>
    <property type="molecule type" value="Genomic_DNA"/>
</dbReference>
<dbReference type="AlphaFoldDB" id="A0A6M0CHB5"/>
<dbReference type="PANTHER" id="PTHR43214:SF17">
    <property type="entry name" value="TRANSCRIPTIONAL REGULATORY PROTEIN RCSB"/>
    <property type="match status" value="1"/>
</dbReference>
<comment type="caution">
    <text evidence="4">The sequence shown here is derived from an EMBL/GenBank/DDBJ whole genome shotgun (WGS) entry which is preliminary data.</text>
</comment>
<evidence type="ECO:0000313" key="4">
    <source>
        <dbReference type="EMBL" id="NER16902.1"/>
    </source>
</evidence>
<dbReference type="GO" id="GO:0003677">
    <property type="term" value="F:DNA binding"/>
    <property type="evidence" value="ECO:0007669"/>
    <property type="project" value="UniProtKB-KW"/>
</dbReference>
<proteinExistence type="predicted"/>
<gene>
    <name evidence="4" type="ORF">GWK10_06750</name>
</gene>
<accession>A0A6M0CHB5</accession>